<accession>A0ABZ3DUY9</accession>
<dbReference type="Pfam" id="PF13847">
    <property type="entry name" value="Methyltransf_31"/>
    <property type="match status" value="1"/>
</dbReference>
<evidence type="ECO:0000259" key="1">
    <source>
        <dbReference type="Pfam" id="PF13847"/>
    </source>
</evidence>
<dbReference type="EMBL" id="CP109823">
    <property type="protein sequence ID" value="XAE52984.1"/>
    <property type="molecule type" value="Genomic_DNA"/>
</dbReference>
<dbReference type="PANTHER" id="PTHR43836:SF2">
    <property type="entry name" value="CATECHOL O-METHYLTRANSFERASE 1-RELATED"/>
    <property type="match status" value="1"/>
</dbReference>
<keyword evidence="2" id="KW-0489">Methyltransferase</keyword>
<keyword evidence="3" id="KW-1185">Reference proteome</keyword>
<dbReference type="GO" id="GO:0032259">
    <property type="term" value="P:methylation"/>
    <property type="evidence" value="ECO:0007669"/>
    <property type="project" value="UniProtKB-KW"/>
</dbReference>
<keyword evidence="2" id="KW-0808">Transferase</keyword>
<evidence type="ECO:0000313" key="2">
    <source>
        <dbReference type="EMBL" id="XAE52984.1"/>
    </source>
</evidence>
<sequence>MEGEMKVSDIYMMTRRHQIKHRCGAYVFDDGDRLSMLMKKLQPKRILELGCAIGYTAACMATGAPGATVHTIEMDPTHVEIARKNFEEMGLSDRVFVYPGKFEDVMRTVPDQVYDVAFFDGFSPTVELVAAMRRTLRPGGVLICANVMLSFGADRLALHREFNDEARWRLLATLENGGTLAMEKM</sequence>
<name>A0ABZ3DUY9_9BURK</name>
<dbReference type="RefSeq" id="WP_342706080.1">
    <property type="nucleotide sequence ID" value="NZ_CP109823.1"/>
</dbReference>
<dbReference type="InterPro" id="IPR029063">
    <property type="entry name" value="SAM-dependent_MTases_sf"/>
</dbReference>
<dbReference type="GO" id="GO:0008168">
    <property type="term" value="F:methyltransferase activity"/>
    <property type="evidence" value="ECO:0007669"/>
    <property type="project" value="UniProtKB-KW"/>
</dbReference>
<gene>
    <name evidence="2" type="ORF">OHZ10_36160</name>
</gene>
<dbReference type="InterPro" id="IPR025714">
    <property type="entry name" value="Methyltranfer_dom"/>
</dbReference>
<dbReference type="PANTHER" id="PTHR43836">
    <property type="entry name" value="CATECHOL O-METHYLTRANSFERASE 1-RELATED"/>
    <property type="match status" value="1"/>
</dbReference>
<organism evidence="2 3">
    <name type="scientific">Burkholderia arboris</name>
    <dbReference type="NCBI Taxonomy" id="488730"/>
    <lineage>
        <taxon>Bacteria</taxon>
        <taxon>Pseudomonadati</taxon>
        <taxon>Pseudomonadota</taxon>
        <taxon>Betaproteobacteria</taxon>
        <taxon>Burkholderiales</taxon>
        <taxon>Burkholderiaceae</taxon>
        <taxon>Burkholderia</taxon>
        <taxon>Burkholderia cepacia complex</taxon>
    </lineage>
</organism>
<proteinExistence type="predicted"/>
<evidence type="ECO:0000313" key="3">
    <source>
        <dbReference type="Proteomes" id="UP001448498"/>
    </source>
</evidence>
<dbReference type="SUPFAM" id="SSF53335">
    <property type="entry name" value="S-adenosyl-L-methionine-dependent methyltransferases"/>
    <property type="match status" value="1"/>
</dbReference>
<protein>
    <submittedName>
        <fullName evidence="2">Methyltransferase domain-containing protein</fullName>
    </submittedName>
</protein>
<reference evidence="2 3" key="1">
    <citation type="submission" date="2022-10" db="EMBL/GenBank/DDBJ databases">
        <title>Genomic of Burkholderia cepacia PN-1.</title>
        <authorList>
            <person name="Yang Y."/>
            <person name="Guan H."/>
            <person name="Huang J."/>
        </authorList>
    </citation>
    <scope>NUCLEOTIDE SEQUENCE [LARGE SCALE GENOMIC DNA]</scope>
    <source>
        <strain evidence="2 3">PN-1</strain>
    </source>
</reference>
<feature type="domain" description="Methyltransferase" evidence="1">
    <location>
        <begin position="44"/>
        <end position="148"/>
    </location>
</feature>
<dbReference type="CDD" id="cd02440">
    <property type="entry name" value="AdoMet_MTases"/>
    <property type="match status" value="1"/>
</dbReference>
<dbReference type="Gene3D" id="3.40.50.150">
    <property type="entry name" value="Vaccinia Virus protein VP39"/>
    <property type="match status" value="1"/>
</dbReference>
<dbReference type="Proteomes" id="UP001448498">
    <property type="component" value="Chromosome 2"/>
</dbReference>